<dbReference type="SUPFAM" id="SSF51735">
    <property type="entry name" value="NAD(P)-binding Rossmann-fold domains"/>
    <property type="match status" value="1"/>
</dbReference>
<feature type="domain" description="NAD-dependent epimerase/dehydratase" evidence="1">
    <location>
        <begin position="3"/>
        <end position="238"/>
    </location>
</feature>
<dbReference type="Gene3D" id="3.40.50.720">
    <property type="entry name" value="NAD(P)-binding Rossmann-like Domain"/>
    <property type="match status" value="1"/>
</dbReference>
<comment type="caution">
    <text evidence="2">The sequence shown here is derived from an EMBL/GenBank/DDBJ whole genome shotgun (WGS) entry which is preliminary data.</text>
</comment>
<dbReference type="InterPro" id="IPR001509">
    <property type="entry name" value="Epimerase_deHydtase"/>
</dbReference>
<gene>
    <name evidence="2" type="ORF">LEP1GSC079_0055</name>
</gene>
<organism evidence="2 3">
    <name type="scientific">Leptospira interrogans str. FPW1039</name>
    <dbReference type="NCBI Taxonomy" id="1193040"/>
    <lineage>
        <taxon>Bacteria</taxon>
        <taxon>Pseudomonadati</taxon>
        <taxon>Spirochaetota</taxon>
        <taxon>Spirochaetia</taxon>
        <taxon>Leptospirales</taxon>
        <taxon>Leptospiraceae</taxon>
        <taxon>Leptospira</taxon>
    </lineage>
</organism>
<dbReference type="AlphaFoldDB" id="A0A0F6ID45"/>
<protein>
    <submittedName>
        <fullName evidence="2">3-beta hydroxysteroid dehydrogenase/isomerase family protein</fullName>
    </submittedName>
</protein>
<dbReference type="CDD" id="cd05256">
    <property type="entry name" value="UDP_AE_SDR_e"/>
    <property type="match status" value="1"/>
</dbReference>
<evidence type="ECO:0000313" key="2">
    <source>
        <dbReference type="EMBL" id="EMJ35970.1"/>
    </source>
</evidence>
<dbReference type="PANTHER" id="PTHR43245">
    <property type="entry name" value="BIFUNCTIONAL POLYMYXIN RESISTANCE PROTEIN ARNA"/>
    <property type="match status" value="1"/>
</dbReference>
<accession>A0A0F6ID45</accession>
<proteinExistence type="predicted"/>
<dbReference type="EMBL" id="AKWR02000144">
    <property type="protein sequence ID" value="EMJ35970.1"/>
    <property type="molecule type" value="Genomic_DNA"/>
</dbReference>
<dbReference type="PANTHER" id="PTHR43245:SF13">
    <property type="entry name" value="UDP-D-APIOSE_UDP-D-XYLOSE SYNTHASE 2"/>
    <property type="match status" value="1"/>
</dbReference>
<dbReference type="Pfam" id="PF01370">
    <property type="entry name" value="Epimerase"/>
    <property type="match status" value="1"/>
</dbReference>
<dbReference type="Proteomes" id="UP000012164">
    <property type="component" value="Unassembled WGS sequence"/>
</dbReference>
<evidence type="ECO:0000313" key="3">
    <source>
        <dbReference type="Proteomes" id="UP000012164"/>
    </source>
</evidence>
<sequence>MKALVTGGAGFIGSHLVDLLLENQFEVTVLDNFSTGRAFNLNHVKEKIDLVECDLSIQEDWIKKFQSVDYVFHLAALADIVPSIQNPEGYFQSNVTGTLNVLQASRHYGVKRLVYAASSSCYGIPELYPTPETSPILPQYPYALTKRMGEELVMHWAQVYKFPALSLRFFNVYGPRSRTSGTYGAVFGVFLAQKLAGKPFTVVGDGKQTRDFTYVRDVVEAVFAAAQSDKVGEIYNVGSGATISVNRIVELLKGEVTYIPKRPGEPDSTFADIAKL</sequence>
<name>A0A0F6ID45_LEPIR</name>
<reference evidence="2 3" key="1">
    <citation type="submission" date="2013-01" db="EMBL/GenBank/DDBJ databases">
        <authorList>
            <person name="Harkins D.M."/>
            <person name="Durkin A.S."/>
            <person name="Brinkac L.M."/>
            <person name="Haft D.H."/>
            <person name="Selengut J.D."/>
            <person name="Sanka R."/>
            <person name="DePew J."/>
            <person name="Purushe J."/>
            <person name="Peacock S.J."/>
            <person name="Thaipadungpanit J."/>
            <person name="Wuthiekanun V.W."/>
            <person name="Day N.P."/>
            <person name="Vinetz J.M."/>
            <person name="Sutton G.G."/>
            <person name="Nierman W.C."/>
            <person name="Fouts D.E."/>
        </authorList>
    </citation>
    <scope>NUCLEOTIDE SEQUENCE [LARGE SCALE GENOMIC DNA]</scope>
    <source>
        <strain evidence="2 3">FPW1039</strain>
    </source>
</reference>
<keyword evidence="2" id="KW-0413">Isomerase</keyword>
<dbReference type="InterPro" id="IPR050177">
    <property type="entry name" value="Lipid_A_modif_metabolic_enz"/>
</dbReference>
<evidence type="ECO:0000259" key="1">
    <source>
        <dbReference type="Pfam" id="PF01370"/>
    </source>
</evidence>
<feature type="non-terminal residue" evidence="2">
    <location>
        <position position="276"/>
    </location>
</feature>
<dbReference type="InterPro" id="IPR036291">
    <property type="entry name" value="NAD(P)-bd_dom_sf"/>
</dbReference>
<dbReference type="GO" id="GO:0016853">
    <property type="term" value="F:isomerase activity"/>
    <property type="evidence" value="ECO:0007669"/>
    <property type="project" value="UniProtKB-KW"/>
</dbReference>